<name>A0ABN8Y6I3_RANTA</name>
<organism evidence="2 3">
    <name type="scientific">Rangifer tarandus platyrhynchus</name>
    <name type="common">Svalbard reindeer</name>
    <dbReference type="NCBI Taxonomy" id="3082113"/>
    <lineage>
        <taxon>Eukaryota</taxon>
        <taxon>Metazoa</taxon>
        <taxon>Chordata</taxon>
        <taxon>Craniata</taxon>
        <taxon>Vertebrata</taxon>
        <taxon>Euteleostomi</taxon>
        <taxon>Mammalia</taxon>
        <taxon>Eutheria</taxon>
        <taxon>Laurasiatheria</taxon>
        <taxon>Artiodactyla</taxon>
        <taxon>Ruminantia</taxon>
        <taxon>Pecora</taxon>
        <taxon>Cervidae</taxon>
        <taxon>Odocoileinae</taxon>
        <taxon>Rangifer</taxon>
    </lineage>
</organism>
<proteinExistence type="predicted"/>
<gene>
    <name evidence="2" type="ORF">MRATA1EN1_LOCUS6149</name>
</gene>
<evidence type="ECO:0000313" key="3">
    <source>
        <dbReference type="Proteomes" id="UP001176941"/>
    </source>
</evidence>
<evidence type="ECO:0000256" key="1">
    <source>
        <dbReference type="SAM" id="MobiDB-lite"/>
    </source>
</evidence>
<accession>A0ABN8Y6I3</accession>
<protein>
    <submittedName>
        <fullName evidence="2">Uncharacterized protein</fullName>
    </submittedName>
</protein>
<evidence type="ECO:0000313" key="2">
    <source>
        <dbReference type="EMBL" id="CAI9157187.1"/>
    </source>
</evidence>
<feature type="region of interest" description="Disordered" evidence="1">
    <location>
        <begin position="1"/>
        <end position="29"/>
    </location>
</feature>
<keyword evidence="3" id="KW-1185">Reference proteome</keyword>
<dbReference type="Proteomes" id="UP001176941">
    <property type="component" value="Chromosome 15"/>
</dbReference>
<sequence length="422" mass="45033">MRGWLERKSLCGSGGGGGAGSTRRSPLWPKAEKTVELLEQKTEKGGGVGMRKACKENFRGGPALLLTLGQRPSRGSRGRERLSGHTFLEVGAGHLIQAVRRGVSGYRCGIPGSRDALAHGRGHRAERTDRFTALGVCGAAPPPTPGSGGPPLCGFEVHRGTEEAQPEPPLLLNPGRRRDARLRTHFSCSGLWPLLAWHQASLAYLLKRLQALKGQAARATELLQGTGLGQRSQPHLGNMLTYPGTLLGVLILTAPTSVPNTSHPGLSPEQALGACLEARPRPSFLKCLNTYVRLQWGFCMSIGRCGGKRFGCRKSVHELAAPGRIQLALVLGALVPEVTPSLGTAKAMGLSERRRLSGPLCTGGPGAERAGLLSLPVRPASVEENSTADIHVCTTLLHSEAVTHQTLQNNICERRWIWLAVP</sequence>
<dbReference type="EMBL" id="OX459951">
    <property type="protein sequence ID" value="CAI9157187.1"/>
    <property type="molecule type" value="Genomic_DNA"/>
</dbReference>
<reference evidence="2" key="1">
    <citation type="submission" date="2023-04" db="EMBL/GenBank/DDBJ databases">
        <authorList>
            <consortium name="ELIXIR-Norway"/>
        </authorList>
    </citation>
    <scope>NUCLEOTIDE SEQUENCE [LARGE SCALE GENOMIC DNA]</scope>
</reference>